<accession>A0A316YTU1</accession>
<evidence type="ECO:0000313" key="3">
    <source>
        <dbReference type="Proteomes" id="UP000245768"/>
    </source>
</evidence>
<feature type="compositionally biased region" description="Acidic residues" evidence="1">
    <location>
        <begin position="208"/>
        <end position="219"/>
    </location>
</feature>
<feature type="region of interest" description="Disordered" evidence="1">
    <location>
        <begin position="121"/>
        <end position="142"/>
    </location>
</feature>
<feature type="region of interest" description="Disordered" evidence="1">
    <location>
        <begin position="42"/>
        <end position="70"/>
    </location>
</feature>
<dbReference type="Proteomes" id="UP000245768">
    <property type="component" value="Unassembled WGS sequence"/>
</dbReference>
<keyword evidence="3" id="KW-1185">Reference proteome</keyword>
<dbReference type="RefSeq" id="XP_025379276.1">
    <property type="nucleotide sequence ID" value="XM_025523482.1"/>
</dbReference>
<proteinExistence type="predicted"/>
<reference evidence="2 3" key="1">
    <citation type="journal article" date="2018" name="Mol. Biol. Evol.">
        <title>Broad Genomic Sampling Reveals a Smut Pathogenic Ancestry of the Fungal Clade Ustilaginomycotina.</title>
        <authorList>
            <person name="Kijpornyongpan T."/>
            <person name="Mondo S.J."/>
            <person name="Barry K."/>
            <person name="Sandor L."/>
            <person name="Lee J."/>
            <person name="Lipzen A."/>
            <person name="Pangilinan J."/>
            <person name="LaButti K."/>
            <person name="Hainaut M."/>
            <person name="Henrissat B."/>
            <person name="Grigoriev I.V."/>
            <person name="Spatafora J.W."/>
            <person name="Aime M.C."/>
        </authorList>
    </citation>
    <scope>NUCLEOTIDE SEQUENCE [LARGE SCALE GENOMIC DNA]</scope>
    <source>
        <strain evidence="2 3">MCA 4198</strain>
    </source>
</reference>
<dbReference type="InParanoid" id="A0A316YTU1"/>
<dbReference type="EMBL" id="KZ819635">
    <property type="protein sequence ID" value="PWN92078.1"/>
    <property type="molecule type" value="Genomic_DNA"/>
</dbReference>
<gene>
    <name evidence="2" type="ORF">FA10DRAFT_278719</name>
</gene>
<evidence type="ECO:0000313" key="2">
    <source>
        <dbReference type="EMBL" id="PWN92078.1"/>
    </source>
</evidence>
<sequence length="353" mass="37207">MASSSSPSQRRRANPLAIVGGLLALGGLGYAVYTYVSAPVGPHSPADGRASSSKKKIATKRPSMSLSLPPTFARTPRAMSILRRLLADLSAVYVVTLISPPPQHAANANAAVVSNGTALFGNDDDEEEGKEEEAGAVTGGGGDVGIASVAALAESLKDVDGFDQRRVLEYEKPEGRMSLGRALACDAHVEVLLQQQQQHRRHGRDSEPGDEEGDDDDGDSTPRAGSPVFGSSASLSRKQREKAKEDGSSLKKYQLGLEQLRKATGVLVVLALASLQDADSTAFVDQRPRVGQNGSAKPGEARLHQGGELDPDQILGAFRDVPGVKTIDCRGAYGDEGWKEAADMLVGLRSGWK</sequence>
<evidence type="ECO:0000256" key="1">
    <source>
        <dbReference type="SAM" id="MobiDB-lite"/>
    </source>
</evidence>
<organism evidence="2 3">
    <name type="scientific">Acaromyces ingoldii</name>
    <dbReference type="NCBI Taxonomy" id="215250"/>
    <lineage>
        <taxon>Eukaryota</taxon>
        <taxon>Fungi</taxon>
        <taxon>Dikarya</taxon>
        <taxon>Basidiomycota</taxon>
        <taxon>Ustilaginomycotina</taxon>
        <taxon>Exobasidiomycetes</taxon>
        <taxon>Exobasidiales</taxon>
        <taxon>Cryptobasidiaceae</taxon>
        <taxon>Acaromyces</taxon>
    </lineage>
</organism>
<dbReference type="AlphaFoldDB" id="A0A316YTU1"/>
<feature type="compositionally biased region" description="Acidic residues" evidence="1">
    <location>
        <begin position="122"/>
        <end position="131"/>
    </location>
</feature>
<dbReference type="OrthoDB" id="3347120at2759"/>
<feature type="region of interest" description="Disordered" evidence="1">
    <location>
        <begin position="194"/>
        <end position="248"/>
    </location>
</feature>
<protein>
    <submittedName>
        <fullName evidence="2">Uncharacterized protein</fullName>
    </submittedName>
</protein>
<name>A0A316YTU1_9BASI</name>
<dbReference type="GeneID" id="37045398"/>